<sequence>MDNDVRALRTARGWSQQALGERLGVSRQTVNAIEKGRYDPSLPLAIRIARLFRRPVEEIFHADEEQATSA</sequence>
<dbReference type="RefSeq" id="WP_068692975.1">
    <property type="nucleotide sequence ID" value="NZ_CP063196.1"/>
</dbReference>
<dbReference type="CDD" id="cd00093">
    <property type="entry name" value="HTH_XRE"/>
    <property type="match status" value="1"/>
</dbReference>
<dbReference type="KEGG" id="thao:NI17_004730"/>
<dbReference type="Proteomes" id="UP000265719">
    <property type="component" value="Chromosome"/>
</dbReference>
<dbReference type="SUPFAM" id="SSF47413">
    <property type="entry name" value="lambda repressor-like DNA-binding domains"/>
    <property type="match status" value="1"/>
</dbReference>
<dbReference type="PROSITE" id="PS50943">
    <property type="entry name" value="HTH_CROC1"/>
    <property type="match status" value="1"/>
</dbReference>
<dbReference type="InterPro" id="IPR010982">
    <property type="entry name" value="Lambda_DNA-bd_dom_sf"/>
</dbReference>
<gene>
    <name evidence="1" type="ORF">NI17_004730</name>
</gene>
<dbReference type="PANTHER" id="PTHR46558">
    <property type="entry name" value="TRACRIPTIONAL REGULATORY PROTEIN-RELATED-RELATED"/>
    <property type="match status" value="1"/>
</dbReference>
<reference evidence="1" key="1">
    <citation type="submission" date="2020-10" db="EMBL/GenBank/DDBJ databases">
        <title>De novo genome project of the cellulose decomposer Thermobifida halotolerans type strain.</title>
        <authorList>
            <person name="Nagy I."/>
            <person name="Horvath B."/>
            <person name="Kukolya J."/>
            <person name="Nagy I."/>
            <person name="Orsini M."/>
        </authorList>
    </citation>
    <scope>NUCLEOTIDE SEQUENCE</scope>
    <source>
        <strain evidence="1">DSM 44931</strain>
    </source>
</reference>
<organism evidence="1 2">
    <name type="scientific">Thermobifida halotolerans</name>
    <dbReference type="NCBI Taxonomy" id="483545"/>
    <lineage>
        <taxon>Bacteria</taxon>
        <taxon>Bacillati</taxon>
        <taxon>Actinomycetota</taxon>
        <taxon>Actinomycetes</taxon>
        <taxon>Streptosporangiales</taxon>
        <taxon>Nocardiopsidaceae</taxon>
        <taxon>Thermobifida</taxon>
    </lineage>
</organism>
<evidence type="ECO:0000313" key="2">
    <source>
        <dbReference type="Proteomes" id="UP000265719"/>
    </source>
</evidence>
<dbReference type="InterPro" id="IPR001387">
    <property type="entry name" value="Cro/C1-type_HTH"/>
</dbReference>
<dbReference type="Gene3D" id="1.10.260.40">
    <property type="entry name" value="lambda repressor-like DNA-binding domains"/>
    <property type="match status" value="1"/>
</dbReference>
<dbReference type="AlphaFoldDB" id="A0A399G5L4"/>
<dbReference type="Pfam" id="PF01381">
    <property type="entry name" value="HTH_3"/>
    <property type="match status" value="1"/>
</dbReference>
<accession>A0A399G5L4</accession>
<proteinExistence type="predicted"/>
<dbReference type="SMART" id="SM00530">
    <property type="entry name" value="HTH_XRE"/>
    <property type="match status" value="1"/>
</dbReference>
<dbReference type="OrthoDB" id="7428772at2"/>
<dbReference type="GO" id="GO:0003677">
    <property type="term" value="F:DNA binding"/>
    <property type="evidence" value="ECO:0007669"/>
    <property type="project" value="InterPro"/>
</dbReference>
<dbReference type="EMBL" id="CP063196">
    <property type="protein sequence ID" value="UOE20535.1"/>
    <property type="molecule type" value="Genomic_DNA"/>
</dbReference>
<protein>
    <submittedName>
        <fullName evidence="1">Helix-turn-helix transcriptional regulator</fullName>
    </submittedName>
</protein>
<dbReference type="PANTHER" id="PTHR46558:SF4">
    <property type="entry name" value="DNA-BIDING PHAGE PROTEIN"/>
    <property type="match status" value="1"/>
</dbReference>
<evidence type="ECO:0000313" key="1">
    <source>
        <dbReference type="EMBL" id="UOE20535.1"/>
    </source>
</evidence>
<name>A0A399G5L4_9ACTN</name>
<keyword evidence="2" id="KW-1185">Reference proteome</keyword>